<proteinExistence type="predicted"/>
<evidence type="ECO:0008006" key="3">
    <source>
        <dbReference type="Google" id="ProtNLM"/>
    </source>
</evidence>
<evidence type="ECO:0000313" key="2">
    <source>
        <dbReference type="Proteomes" id="UP001314200"/>
    </source>
</evidence>
<name>A0ABN9YZM0_9LACO</name>
<sequence>MADKIDKLFTEYFSGELEKEISFRKFELRTAHSTDENIGGGRAENVNNEKTKVEGVIIKEDEDQELKMMQKRYKAVHDFIVDNDLELINMLDYYYDKRKKYVWKKVSGLVFKSERQCKYDRDRAKYRFLLKNTWIG</sequence>
<keyword evidence="2" id="KW-1185">Reference proteome</keyword>
<dbReference type="RefSeq" id="WP_338346200.1">
    <property type="nucleotide sequence ID" value="NZ_CAUZLJ010000012.1"/>
</dbReference>
<dbReference type="Proteomes" id="UP001314200">
    <property type="component" value="Unassembled WGS sequence"/>
</dbReference>
<organism evidence="1 2">
    <name type="scientific">Fructobacillus cardui</name>
    <dbReference type="NCBI Taxonomy" id="2893170"/>
    <lineage>
        <taxon>Bacteria</taxon>
        <taxon>Bacillati</taxon>
        <taxon>Bacillota</taxon>
        <taxon>Bacilli</taxon>
        <taxon>Lactobacillales</taxon>
        <taxon>Lactobacillaceae</taxon>
        <taxon>Fructobacillus</taxon>
    </lineage>
</organism>
<accession>A0ABN9YZM0</accession>
<comment type="caution">
    <text evidence="1">The sequence shown here is derived from an EMBL/GenBank/DDBJ whole genome shotgun (WGS) entry which is preliminary data.</text>
</comment>
<reference evidence="1 2" key="1">
    <citation type="submission" date="2023-10" db="EMBL/GenBank/DDBJ databases">
        <authorList>
            <person name="Botero Cardona J."/>
        </authorList>
    </citation>
    <scope>NUCLEOTIDE SEQUENCE [LARGE SCALE GENOMIC DNA]</scope>
    <source>
        <strain evidence="1 2">R-82641</strain>
    </source>
</reference>
<evidence type="ECO:0000313" key="1">
    <source>
        <dbReference type="EMBL" id="CAK1254630.1"/>
    </source>
</evidence>
<dbReference type="EMBL" id="CAUZLY010000013">
    <property type="protein sequence ID" value="CAK1254630.1"/>
    <property type="molecule type" value="Genomic_DNA"/>
</dbReference>
<protein>
    <recommendedName>
        <fullName evidence="3">Transcriptional regulator</fullName>
    </recommendedName>
</protein>
<gene>
    <name evidence="1" type="ORF">R82641_BJNNKPBH_01525</name>
</gene>